<evidence type="ECO:0000313" key="2">
    <source>
        <dbReference type="Proteomes" id="UP000503399"/>
    </source>
</evidence>
<gene>
    <name evidence="1" type="ORF">R50_1920</name>
</gene>
<name>A0A6F8ZHF1_9FIRM</name>
<protein>
    <submittedName>
        <fullName evidence="1">Uncharacterized protein</fullName>
    </submittedName>
</protein>
<proteinExistence type="predicted"/>
<organism evidence="1 2">
    <name type="scientific">Candidatus Hydrogenisulfobacillus filiaventi</name>
    <dbReference type="NCBI Taxonomy" id="2707344"/>
    <lineage>
        <taxon>Bacteria</taxon>
        <taxon>Bacillati</taxon>
        <taxon>Bacillota</taxon>
        <taxon>Clostridia</taxon>
        <taxon>Eubacteriales</taxon>
        <taxon>Clostridiales Family XVII. Incertae Sedis</taxon>
        <taxon>Candidatus Hydrogenisulfobacillus</taxon>
    </lineage>
</organism>
<dbReference type="KEGG" id="hfv:R50_1920"/>
<evidence type="ECO:0000313" key="1">
    <source>
        <dbReference type="EMBL" id="CAB1129417.1"/>
    </source>
</evidence>
<reference evidence="1 2" key="1">
    <citation type="submission" date="2020-02" db="EMBL/GenBank/DDBJ databases">
        <authorList>
            <person name="Hogendoorn C."/>
        </authorList>
    </citation>
    <scope>NUCLEOTIDE SEQUENCE [LARGE SCALE GENOMIC DNA]</scope>
    <source>
        <strain evidence="1">R501</strain>
    </source>
</reference>
<keyword evidence="2" id="KW-1185">Reference proteome</keyword>
<dbReference type="Proteomes" id="UP000503399">
    <property type="component" value="Chromosome"/>
</dbReference>
<dbReference type="EMBL" id="LR778114">
    <property type="protein sequence ID" value="CAB1129417.1"/>
    <property type="molecule type" value="Genomic_DNA"/>
</dbReference>
<accession>A0A6F8ZHF1</accession>
<dbReference type="AlphaFoldDB" id="A0A6F8ZHF1"/>
<sequence length="69" mass="7925">MEGTVLILVRDHILVRIPAAEERKSPQHTWQWLREHGFPDLAMDEWRIYYGELLDEPPGISSAGKASNP</sequence>